<dbReference type="Pfam" id="PF24778">
    <property type="entry name" value="Ig-CFAP74_3rd"/>
    <property type="match status" value="1"/>
</dbReference>
<feature type="region of interest" description="Disordered" evidence="2">
    <location>
        <begin position="681"/>
        <end position="781"/>
    </location>
</feature>
<keyword evidence="1" id="KW-0175">Coiled coil</keyword>
<dbReference type="Gene3D" id="2.60.40.10">
    <property type="entry name" value="Immunoglobulins"/>
    <property type="match status" value="5"/>
</dbReference>
<feature type="region of interest" description="Disordered" evidence="2">
    <location>
        <begin position="1"/>
        <end position="68"/>
    </location>
</feature>
<dbReference type="Pfam" id="PF24798">
    <property type="entry name" value="Ig-CFAP74_4th"/>
    <property type="match status" value="1"/>
</dbReference>
<feature type="compositionally biased region" description="Polar residues" evidence="2">
    <location>
        <begin position="690"/>
        <end position="700"/>
    </location>
</feature>
<evidence type="ECO:0000259" key="4">
    <source>
        <dbReference type="Pfam" id="PF24778"/>
    </source>
</evidence>
<dbReference type="InterPro" id="IPR056310">
    <property type="entry name" value="Ig-CFAP74_4th"/>
</dbReference>
<evidence type="ECO:0008006" key="8">
    <source>
        <dbReference type="Google" id="ProtNLM"/>
    </source>
</evidence>
<feature type="region of interest" description="Disordered" evidence="2">
    <location>
        <begin position="1178"/>
        <end position="1244"/>
    </location>
</feature>
<dbReference type="OrthoDB" id="545169at2759"/>
<feature type="compositionally biased region" description="Low complexity" evidence="2">
    <location>
        <begin position="756"/>
        <end position="768"/>
    </location>
</feature>
<dbReference type="Pfam" id="PF24771">
    <property type="entry name" value="Ig_CFAP74_1st"/>
    <property type="match status" value="1"/>
</dbReference>
<organism evidence="6 7">
    <name type="scientific">Megalops atlanticus</name>
    <name type="common">Tarpon</name>
    <name type="synonym">Clupea gigantea</name>
    <dbReference type="NCBI Taxonomy" id="7932"/>
    <lineage>
        <taxon>Eukaryota</taxon>
        <taxon>Metazoa</taxon>
        <taxon>Chordata</taxon>
        <taxon>Craniata</taxon>
        <taxon>Vertebrata</taxon>
        <taxon>Euteleostomi</taxon>
        <taxon>Actinopterygii</taxon>
        <taxon>Neopterygii</taxon>
        <taxon>Teleostei</taxon>
        <taxon>Elopiformes</taxon>
        <taxon>Megalopidae</taxon>
        <taxon>Megalops</taxon>
    </lineage>
</organism>
<feature type="compositionally biased region" description="Basic residues" evidence="2">
    <location>
        <begin position="1199"/>
        <end position="1209"/>
    </location>
</feature>
<feature type="compositionally biased region" description="Basic and acidic residues" evidence="2">
    <location>
        <begin position="438"/>
        <end position="459"/>
    </location>
</feature>
<dbReference type="PANTHER" id="PTHR22538:SF0">
    <property type="entry name" value="CILIA- AND FLAGELLA-ASSOCIATED PROTEIN 74"/>
    <property type="match status" value="1"/>
</dbReference>
<protein>
    <recommendedName>
        <fullName evidence="8">Cilia- and flagella-associated protein 74</fullName>
    </recommendedName>
</protein>
<dbReference type="Pfam" id="PF24770">
    <property type="entry name" value="Ig-CFAP74_2"/>
    <property type="match status" value="1"/>
</dbReference>
<feature type="compositionally biased region" description="Acidic residues" evidence="2">
    <location>
        <begin position="21"/>
        <end position="31"/>
    </location>
</feature>
<evidence type="ECO:0000313" key="6">
    <source>
        <dbReference type="EMBL" id="KAG7472773.1"/>
    </source>
</evidence>
<name>A0A9D3T6V1_MEGAT</name>
<feature type="domain" description="CFAP74 fourth Ig-like" evidence="5">
    <location>
        <begin position="964"/>
        <end position="1058"/>
    </location>
</feature>
<evidence type="ECO:0000313" key="7">
    <source>
        <dbReference type="Proteomes" id="UP001046870"/>
    </source>
</evidence>
<dbReference type="EMBL" id="JAFDVH010000008">
    <property type="protein sequence ID" value="KAG7472773.1"/>
    <property type="molecule type" value="Genomic_DNA"/>
</dbReference>
<feature type="domain" description="CFAP74 second Ig-like" evidence="3">
    <location>
        <begin position="633"/>
        <end position="844"/>
    </location>
</feature>
<dbReference type="InterPro" id="IPR056307">
    <property type="entry name" value="Ig-CFAP74_3rd"/>
</dbReference>
<comment type="caution">
    <text evidence="6">The sequence shown here is derived from an EMBL/GenBank/DDBJ whole genome shotgun (WGS) entry which is preliminary data.</text>
</comment>
<feature type="compositionally biased region" description="Basic and acidic residues" evidence="2">
    <location>
        <begin position="32"/>
        <end position="46"/>
    </location>
</feature>
<dbReference type="NCBIfam" id="NF012200">
    <property type="entry name" value="choice_anch_D"/>
    <property type="match status" value="1"/>
</dbReference>
<accession>A0A9D3T6V1</accession>
<dbReference type="InterPro" id="IPR056306">
    <property type="entry name" value="Ig-CFAP74_2nd"/>
</dbReference>
<feature type="compositionally biased region" description="Acidic residues" evidence="2">
    <location>
        <begin position="769"/>
        <end position="781"/>
    </location>
</feature>
<evidence type="ECO:0000259" key="5">
    <source>
        <dbReference type="Pfam" id="PF24798"/>
    </source>
</evidence>
<evidence type="ECO:0000259" key="3">
    <source>
        <dbReference type="Pfam" id="PF24770"/>
    </source>
</evidence>
<dbReference type="Proteomes" id="UP001046870">
    <property type="component" value="Chromosome 8"/>
</dbReference>
<evidence type="ECO:0000256" key="2">
    <source>
        <dbReference type="SAM" id="MobiDB-lite"/>
    </source>
</evidence>
<proteinExistence type="predicted"/>
<evidence type="ECO:0000256" key="1">
    <source>
        <dbReference type="SAM" id="Coils"/>
    </source>
</evidence>
<dbReference type="InterPro" id="IPR013783">
    <property type="entry name" value="Ig-like_fold"/>
</dbReference>
<sequence>METFEEMSPLPAENAHLNTWTDEETGDEEAGEVFRDENTVLSHSEDEFTDMYSSTSSDEMEADLAGNGDKKSYAERARIFKLRRNLDQLDSFYRQKEYDVLKAREELKACRLNIEELQKQRDRVERDIEQQKEADNAAAVFRLRAQHKRLCAELLGEEELETHIAQTLKEHELELCQVEVEQGRFFHLRQEVEQEEQGIQAQLAGRAAFRLEQEDAVARGVQLRRRRERRKQMTLMKEEEARRRRAAEEAQASYLRASVYFKETMNRIRQKEAEKELQSRELMEKRMQAVLSLKSSIAATQEKLRVQQARDKACLLRQKEEERQTKELLQAEERNMTKYMRRQKLLQDSQRKKEAFAEKQKSKRVKVISKLLLEEALLEKQKKHQALPFPPAPPTTKKPPALDKSAETLLQYLDVEPAQTKQERLRPEWRTPSPMSDEDSHGSEEDSLFGRDSADLPGKEEDEEEEESLSLPEFTGLWDQRHRDHQNLQDDEVSLSKAEPDGLALRMRKHLDAVLRNKAVHGKEFKGCPFVSRPECITFKDFEVGKTYKKKITLTNVTYSTNYCKLLGVSEHLKDFISVHFEPPGPMSAGMACDMTTTFKPMINKDLDGEVQFLSSAGPFAVPLKCTIKKCALAVDSSLIDFGTHVVGQTISRTITLTNQGALGTHFILVPSVCCSPLQPLPKPSPQAAQGPQVSSSSEAISGEVESPMQQVSGVSKSEEETQEVSAGTDYPNTEHKLSGSSSVRCQTPVAPELTGPEGASEAESSEPNGEELLESSQEDALDCSDIKAGEVREGEIAPFGSVKLQIVFAPSIPGEAKMDFHIKFSNPDSQPIPIAVRGMGVSVPVWVDQPNIDLKICMYDRLYQDSIVVQSRSNIALRLTFEVCKELRNHMEVLPKTGYIQAQSSFQSQLKFLPRSSLPEDAEKFFDSETGVLEVPMSIQVADQVRPVQFTVHAIITNSDLEFDRTEVDFGHCSIFESVKTSVLLTNHSLLPQDFGFLGIPEFVDIQPNDGFGTLLPLETLEIDLVFSAKKAGEYTFQLTCKSGINRDFSVWCRAVGVHPPLELSHSLVRFGATAAGDTATAVLHVVSSHTSRNEFARPMPRVGKGPVAPVGPRLFEFAPPESDKITITPTAGRVLPGQRCLVQVSFRPTVSQEAVREEAVSLLCQAEELRRRELERTERQRELEDQNKKDAQFDPKKGKRQQSRRSSAKPPLKDKGGKGSLTPKTSSPFQPPSPADIQPGSDEFAAGKASLLRSFTERFSRYVIPCFVSDGDAPDCGRPDGSLYSPHNTLYLELHCPAVRPALVVISNNGHTTLNFHQVAVGQKVIQKVTVQNISQESLVLSSSLLDQSGPFMLLNALRPLEPGATHTILLSFTPSQSKKYRETLDIRCTKMTLRLTLWGVGVDPAVTCSHEGKVMNFGYVLEKESASQVFKLQNTSSLQVRFRVHLDSLSLTKHREQQELPAFLTPGARPKSAVGTQNYSGLSVFTVVPIEGAIPPGKTQDITVTFQPDHESLNYSDRLTVELMNKQTVSVFELKGAARSHTMFLCGGDLLDMPVESLATLSRSDSPEGSADSERPPQPVLLTLRAVYGEDGVTPAICKLEVGCIRCSQPVAKKQNVEFSWDSLLALQPRGFSIEPGKGTVEPGTRRTITVTWAPPSGLDPNEVVHATAQLTLRGDETEVYRVTLLAAARRAPQPRRPVPAPQQDCAR</sequence>
<feature type="compositionally biased region" description="Basic and acidic residues" evidence="2">
    <location>
        <begin position="1178"/>
        <end position="1198"/>
    </location>
</feature>
<gene>
    <name evidence="6" type="ORF">MATL_G00112620</name>
</gene>
<feature type="coiled-coil region" evidence="1">
    <location>
        <begin position="261"/>
        <end position="288"/>
    </location>
</feature>
<feature type="domain" description="CFAP74 third Ig-like" evidence="4">
    <location>
        <begin position="846"/>
        <end position="958"/>
    </location>
</feature>
<feature type="coiled-coil region" evidence="1">
    <location>
        <begin position="100"/>
        <end position="134"/>
    </location>
</feature>
<dbReference type="PANTHER" id="PTHR22538">
    <property type="entry name" value="CILIA- AND FLAGELLA-ASSOCIATED PROTEIN 74"/>
    <property type="match status" value="1"/>
</dbReference>
<reference evidence="6" key="1">
    <citation type="submission" date="2021-01" db="EMBL/GenBank/DDBJ databases">
        <authorList>
            <person name="Zahm M."/>
            <person name="Roques C."/>
            <person name="Cabau C."/>
            <person name="Klopp C."/>
            <person name="Donnadieu C."/>
            <person name="Jouanno E."/>
            <person name="Lampietro C."/>
            <person name="Louis A."/>
            <person name="Herpin A."/>
            <person name="Echchiki A."/>
            <person name="Berthelot C."/>
            <person name="Parey E."/>
            <person name="Roest-Crollius H."/>
            <person name="Braasch I."/>
            <person name="Postlethwait J."/>
            <person name="Bobe J."/>
            <person name="Montfort J."/>
            <person name="Bouchez O."/>
            <person name="Begum T."/>
            <person name="Mejri S."/>
            <person name="Adams A."/>
            <person name="Chen W.-J."/>
            <person name="Guiguen Y."/>
        </authorList>
    </citation>
    <scope>NUCLEOTIDE SEQUENCE</scope>
    <source>
        <strain evidence="6">YG-15Mar2019-1</strain>
        <tissue evidence="6">Brain</tissue>
    </source>
</reference>
<keyword evidence="7" id="KW-1185">Reference proteome</keyword>
<feature type="region of interest" description="Disordered" evidence="2">
    <location>
        <begin position="414"/>
        <end position="478"/>
    </location>
</feature>